<dbReference type="InterPro" id="IPR052908">
    <property type="entry name" value="AP-4-A_phosphorylase"/>
</dbReference>
<keyword evidence="3" id="KW-0378">Hydrolase</keyword>
<dbReference type="RefSeq" id="WP_015286337.1">
    <property type="nucleotide sequence ID" value="NC_019943.1"/>
</dbReference>
<reference evidence="4" key="1">
    <citation type="submission" date="2011-12" db="EMBL/GenBank/DDBJ databases">
        <title>Complete sequence of Methanoregula formicicum SMSP.</title>
        <authorList>
            <person name="Lucas S."/>
            <person name="Han J."/>
            <person name="Lapidus A."/>
            <person name="Cheng J.-F."/>
            <person name="Goodwin L."/>
            <person name="Pitluck S."/>
            <person name="Peters L."/>
            <person name="Ovchinnikova G."/>
            <person name="Teshima H."/>
            <person name="Detter J.C."/>
            <person name="Han C."/>
            <person name="Tapia R."/>
            <person name="Land M."/>
            <person name="Hauser L."/>
            <person name="Kyrpides N."/>
            <person name="Ivanova N."/>
            <person name="Pagani I."/>
            <person name="Imachi H."/>
            <person name="Tamaki H."/>
            <person name="Sekiguchi Y."/>
            <person name="Kamagata Y."/>
            <person name="Cadillo-Quiroz H."/>
            <person name="Zinder S."/>
            <person name="Liu W.-T."/>
            <person name="Woyke T."/>
        </authorList>
    </citation>
    <scope>NUCLEOTIDE SEQUENCE [LARGE SCALE GENOMIC DNA]</scope>
    <source>
        <strain evidence="4">DSM 22288 / NBRC 105244 / SMSP</strain>
    </source>
</reference>
<evidence type="ECO:0000313" key="4">
    <source>
        <dbReference type="Proteomes" id="UP000010824"/>
    </source>
</evidence>
<dbReference type="Proteomes" id="UP000010824">
    <property type="component" value="Chromosome"/>
</dbReference>
<feature type="short sequence motif" description="Histidine triad motif" evidence="1">
    <location>
        <begin position="93"/>
        <end position="97"/>
    </location>
</feature>
<dbReference type="AlphaFoldDB" id="L0HH78"/>
<feature type="domain" description="HIT" evidence="2">
    <location>
        <begin position="2"/>
        <end position="108"/>
    </location>
</feature>
<dbReference type="InParanoid" id="L0HH78"/>
<dbReference type="InterPro" id="IPR036265">
    <property type="entry name" value="HIT-like_sf"/>
</dbReference>
<keyword evidence="4" id="KW-1185">Reference proteome</keyword>
<accession>L0HH78</accession>
<name>L0HH78_METFS</name>
<dbReference type="KEGG" id="mfo:Metfor_2373"/>
<proteinExistence type="predicted"/>
<dbReference type="SUPFAM" id="SSF54197">
    <property type="entry name" value="HIT-like"/>
    <property type="match status" value="1"/>
</dbReference>
<evidence type="ECO:0000313" key="3">
    <source>
        <dbReference type="EMBL" id="AGB03375.1"/>
    </source>
</evidence>
<dbReference type="OrthoDB" id="26806at2157"/>
<dbReference type="InterPro" id="IPR011146">
    <property type="entry name" value="HIT-like"/>
</dbReference>
<dbReference type="STRING" id="593750.Metfor_2373"/>
<gene>
    <name evidence="3" type="ordered locus">Metfor_2373</name>
</gene>
<dbReference type="FunCoup" id="L0HH78">
    <property type="interactions" value="114"/>
</dbReference>
<dbReference type="Pfam" id="PF01230">
    <property type="entry name" value="HIT"/>
    <property type="match status" value="1"/>
</dbReference>
<organism evidence="3 4">
    <name type="scientific">Methanoregula formicica (strain DSM 22288 / NBRC 105244 / SMSP)</name>
    <dbReference type="NCBI Taxonomy" id="593750"/>
    <lineage>
        <taxon>Archaea</taxon>
        <taxon>Methanobacteriati</taxon>
        <taxon>Methanobacteriota</taxon>
        <taxon>Stenosarchaea group</taxon>
        <taxon>Methanomicrobia</taxon>
        <taxon>Methanomicrobiales</taxon>
        <taxon>Methanoregulaceae</taxon>
        <taxon>Methanoregula</taxon>
    </lineage>
</organism>
<dbReference type="PANTHER" id="PTHR42997">
    <property type="entry name" value="HIT FAMILY HYDROLASE"/>
    <property type="match status" value="1"/>
</dbReference>
<dbReference type="GeneID" id="32188785"/>
<dbReference type="EMBL" id="CP003167">
    <property type="protein sequence ID" value="AGB03375.1"/>
    <property type="molecule type" value="Genomic_DNA"/>
</dbReference>
<dbReference type="eggNOG" id="arCOG00419">
    <property type="taxonomic scope" value="Archaea"/>
</dbReference>
<protein>
    <submittedName>
        <fullName evidence="3">HIT family hydrolase, diadenosine tetraphosphate hydrolase</fullName>
    </submittedName>
</protein>
<dbReference type="GO" id="GO:0016787">
    <property type="term" value="F:hydrolase activity"/>
    <property type="evidence" value="ECO:0007669"/>
    <property type="project" value="UniProtKB-KW"/>
</dbReference>
<dbReference type="HOGENOM" id="CLU_056776_5_1_2"/>
<dbReference type="PANTHER" id="PTHR42997:SF1">
    <property type="entry name" value="AP-4-A PHOSPHORYLASE"/>
    <property type="match status" value="1"/>
</dbReference>
<dbReference type="Gene3D" id="3.30.428.10">
    <property type="entry name" value="HIT-like"/>
    <property type="match status" value="1"/>
</dbReference>
<dbReference type="PROSITE" id="PS51084">
    <property type="entry name" value="HIT_2"/>
    <property type="match status" value="1"/>
</dbReference>
<reference evidence="3 4" key="2">
    <citation type="journal article" date="2014" name="Genome Announc.">
        <title>Complete Genome Sequence of Methanoregula formicica SMSPT, a Mesophilic Hydrogenotrophic Methanogen Isolated from a Methanogenic Upflow Anaerobic Sludge Blanket Reactor.</title>
        <authorList>
            <person name="Yamamoto K."/>
            <person name="Tamaki H."/>
            <person name="Cadillo-Quiroz H."/>
            <person name="Imachi H."/>
            <person name="Kyrpides N."/>
            <person name="Woyke T."/>
            <person name="Goodwin L."/>
            <person name="Zinder S.H."/>
            <person name="Kamagata Y."/>
            <person name="Liu W.T."/>
        </authorList>
    </citation>
    <scope>NUCLEOTIDE SEQUENCE [LARGE SCALE GENOMIC DNA]</scope>
    <source>
        <strain evidence="4">DSM 22288 / NBRC 105244 / SMSP</strain>
    </source>
</reference>
<sequence>MDVCPFCHPINEDVIARNNLCFALWDNFPVNKGHALVIPFRHTPDFFSLTPEERAAVCDLVVVCRGLIEENFSPDGYNVGFNVGEAGGQTVFHCHCHVIPRYAGDVPVPRGGVRGVVPRRRGY</sequence>
<evidence type="ECO:0000259" key="2">
    <source>
        <dbReference type="PROSITE" id="PS51084"/>
    </source>
</evidence>
<evidence type="ECO:0000256" key="1">
    <source>
        <dbReference type="PROSITE-ProRule" id="PRU00464"/>
    </source>
</evidence>